<sequence length="512" mass="59172">MVTDFNQLRQIAQTIVTIPPHYRLEMEDSVPQEEERERCFIWEDPGDEEQQIEVSLDIATGILTRLSINGPEEDHGTEAESLMADEDKLKLAKKAADAFVAEYHPEPDKLTICETMKRRIPHTFAYRQEAGGLPLPDTGCELTVDHRFNVTRYRLESRLDKAIPIPDWPNAITPEAQILEELKQCLRMKPIILNLHPSIYEMKGTEPEDRLVYEPEPDHALIDATTGRDLFGPDHYVLPPSRPLSSNENITQAPPLSEESWEQRLGIDMNRYVLEKSSDDGERVKRIYQLKTQEEEENERERDPLSAEGYMERKWGDKLRFFRKTSIMVQVEKSTGRLAGYHHTGCGEEGSPAFSRAECWEVAERFLRMVFPDYTKYLQLQIDAEDEGEEERSREFFYLPVYIHGVPVHLERVTISVCTATGTVCMYMGTSYEMIEALASRQFHPAITPEQAFELYAGQLKLRLKWFLDRDQALPEYRLVYQSDTAVTNSLGKKRRLAFIDAVTGEFILRKE</sequence>
<protein>
    <submittedName>
        <fullName evidence="3">DUF4901 domain-containing protein</fullName>
    </submittedName>
</protein>
<dbReference type="Pfam" id="PF16244">
    <property type="entry name" value="DUF4901"/>
    <property type="match status" value="2"/>
</dbReference>
<evidence type="ECO:0000259" key="2">
    <source>
        <dbReference type="Pfam" id="PF16244"/>
    </source>
</evidence>
<organism evidence="3 4">
    <name type="scientific">Paenibacillus oralis</name>
    <dbReference type="NCBI Taxonomy" id="2490856"/>
    <lineage>
        <taxon>Bacteria</taxon>
        <taxon>Bacillati</taxon>
        <taxon>Bacillota</taxon>
        <taxon>Bacilli</taxon>
        <taxon>Bacillales</taxon>
        <taxon>Paenibacillaceae</taxon>
        <taxon>Paenibacillus</taxon>
    </lineage>
</organism>
<comment type="caution">
    <text evidence="3">The sequence shown here is derived from an EMBL/GenBank/DDBJ whole genome shotgun (WGS) entry which is preliminary data.</text>
</comment>
<name>A0A3P3U4E2_9BACL</name>
<keyword evidence="4" id="KW-1185">Reference proteome</keyword>
<dbReference type="InterPro" id="IPR032599">
    <property type="entry name" value="YcdB/YcdC_rep_domain"/>
</dbReference>
<dbReference type="OrthoDB" id="2821454at2"/>
<accession>A0A3P3U4E2</accession>
<evidence type="ECO:0000313" key="4">
    <source>
        <dbReference type="Proteomes" id="UP000267017"/>
    </source>
</evidence>
<dbReference type="EMBL" id="RRCN01000001">
    <property type="protein sequence ID" value="RRJ65227.1"/>
    <property type="molecule type" value="Genomic_DNA"/>
</dbReference>
<reference evidence="3 4" key="1">
    <citation type="submission" date="2018-11" db="EMBL/GenBank/DDBJ databases">
        <title>Genome sequencing of Paenibacillus sp. KCOM 3021 (= ChDC PVNT-B20).</title>
        <authorList>
            <person name="Kook J.-K."/>
            <person name="Park S.-N."/>
            <person name="Lim Y.K."/>
        </authorList>
    </citation>
    <scope>NUCLEOTIDE SEQUENCE [LARGE SCALE GENOMIC DNA]</scope>
    <source>
        <strain evidence="3 4">KCOM 3021</strain>
    </source>
</reference>
<proteinExistence type="predicted"/>
<dbReference type="Proteomes" id="UP000267017">
    <property type="component" value="Unassembled WGS sequence"/>
</dbReference>
<gene>
    <name evidence="3" type="ORF">EHV15_21660</name>
</gene>
<dbReference type="RefSeq" id="WP_128633038.1">
    <property type="nucleotide sequence ID" value="NZ_RRCN01000001.1"/>
</dbReference>
<feature type="domain" description="YcdB/YcdC repeated" evidence="2">
    <location>
        <begin position="6"/>
        <end position="156"/>
    </location>
</feature>
<evidence type="ECO:0000313" key="3">
    <source>
        <dbReference type="EMBL" id="RRJ65227.1"/>
    </source>
</evidence>
<feature type="compositionally biased region" description="Polar residues" evidence="1">
    <location>
        <begin position="243"/>
        <end position="254"/>
    </location>
</feature>
<dbReference type="AlphaFoldDB" id="A0A3P3U4E2"/>
<feature type="domain" description="YcdB/YcdC repeated" evidence="2">
    <location>
        <begin position="324"/>
        <end position="429"/>
    </location>
</feature>
<evidence type="ECO:0000256" key="1">
    <source>
        <dbReference type="SAM" id="MobiDB-lite"/>
    </source>
</evidence>
<feature type="region of interest" description="Disordered" evidence="1">
    <location>
        <begin position="238"/>
        <end position="261"/>
    </location>
</feature>